<dbReference type="EMBL" id="VJMJ01000017">
    <property type="protein sequence ID" value="KAF0743417.1"/>
    <property type="molecule type" value="Genomic_DNA"/>
</dbReference>
<reference evidence="2 3" key="1">
    <citation type="submission" date="2019-07" db="EMBL/GenBank/DDBJ databases">
        <title>Genomics analysis of Aphanomyces spp. identifies a new class of oomycete effector associated with host adaptation.</title>
        <authorList>
            <person name="Gaulin E."/>
        </authorList>
    </citation>
    <scope>NUCLEOTIDE SEQUENCE [LARGE SCALE GENOMIC DNA]</scope>
    <source>
        <strain evidence="2 3">ATCC 201684</strain>
    </source>
</reference>
<gene>
    <name evidence="2" type="ORF">Ae201684_001889</name>
</gene>
<comment type="caution">
    <text evidence="2">The sequence shown here is derived from an EMBL/GenBank/DDBJ whole genome shotgun (WGS) entry which is preliminary data.</text>
</comment>
<dbReference type="PANTHER" id="PTHR43215:SF14">
    <property type="entry name" value="RADIAL SPOKE HEAD 1 HOMOLOG"/>
    <property type="match status" value="1"/>
</dbReference>
<dbReference type="AlphaFoldDB" id="A0A6G0XS75"/>
<accession>A0A6G0XS75</accession>
<dbReference type="VEuPathDB" id="FungiDB:AeMF1_011700"/>
<dbReference type="Pfam" id="PF02493">
    <property type="entry name" value="MORN"/>
    <property type="match status" value="8"/>
</dbReference>
<keyword evidence="3" id="KW-1185">Reference proteome</keyword>
<dbReference type="SUPFAM" id="SSF82185">
    <property type="entry name" value="Histone H3 K4-specific methyltransferase SET7/9 N-terminal domain"/>
    <property type="match status" value="2"/>
</dbReference>
<dbReference type="InterPro" id="IPR003409">
    <property type="entry name" value="MORN"/>
</dbReference>
<keyword evidence="1" id="KW-0677">Repeat</keyword>
<protein>
    <recommendedName>
        <fullName evidence="4">MORN repeat-containing protein 5</fullName>
    </recommendedName>
</protein>
<dbReference type="Gene3D" id="2.20.110.10">
    <property type="entry name" value="Histone H3 K4-specific methyltransferase SET7/9 N-terminal domain"/>
    <property type="match status" value="4"/>
</dbReference>
<dbReference type="SMART" id="SM00698">
    <property type="entry name" value="MORN"/>
    <property type="match status" value="8"/>
</dbReference>
<proteinExistence type="predicted"/>
<name>A0A6G0XS75_9STRA</name>
<organism evidence="2 3">
    <name type="scientific">Aphanomyces euteiches</name>
    <dbReference type="NCBI Taxonomy" id="100861"/>
    <lineage>
        <taxon>Eukaryota</taxon>
        <taxon>Sar</taxon>
        <taxon>Stramenopiles</taxon>
        <taxon>Oomycota</taxon>
        <taxon>Saprolegniomycetes</taxon>
        <taxon>Saprolegniales</taxon>
        <taxon>Verrucalvaceae</taxon>
        <taxon>Aphanomyces</taxon>
    </lineage>
</organism>
<dbReference type="Proteomes" id="UP000481153">
    <property type="component" value="Unassembled WGS sequence"/>
</dbReference>
<sequence>MGSLMPQSYVGALENRLRHGQGTYTFRGGYYKYTGDWFKGKMHGHGIFFLGDGSTYEGSFVHGEIQGHGLRRWPDGTTYTGEFFRGEMHGEGVYIASSGKKYEGSWRDNQYHGQGELVEADQSIYEGTFEHHKPHGEGKKRYADGATYEGTWAQGLYDGRGIWVGGDGSSYEGEWSHGLRHGRGKAKWPNGLEYDGAWTENIRDKMTVNLFVTRLTPEGIPDQTPLAFREELPPPEAVEGDNSSPPSPLQLFPAFRVDCLTDSTNQESIAMEESHHAIRISLFRGRPPQAPREVVDSDQDKKRRKSVVAVVDDTPPVLVGLVDPETQAKVLEWVVHSKEGVAMVPQLQIPIDVITAVGDYFLQFDSGIDPTMIPSAYFAFSILRADEFGAKKDTKKK</sequence>
<evidence type="ECO:0000256" key="1">
    <source>
        <dbReference type="ARBA" id="ARBA00022737"/>
    </source>
</evidence>
<dbReference type="GO" id="GO:0005829">
    <property type="term" value="C:cytosol"/>
    <property type="evidence" value="ECO:0007669"/>
    <property type="project" value="TreeGrafter"/>
</dbReference>
<evidence type="ECO:0008006" key="4">
    <source>
        <dbReference type="Google" id="ProtNLM"/>
    </source>
</evidence>
<evidence type="ECO:0000313" key="3">
    <source>
        <dbReference type="Proteomes" id="UP000481153"/>
    </source>
</evidence>
<dbReference type="PANTHER" id="PTHR43215">
    <property type="entry name" value="RADIAL SPOKE HEAD 1 HOMOLOG"/>
    <property type="match status" value="1"/>
</dbReference>
<evidence type="ECO:0000313" key="2">
    <source>
        <dbReference type="EMBL" id="KAF0743417.1"/>
    </source>
</evidence>